<keyword evidence="1" id="KW-1133">Transmembrane helix</keyword>
<dbReference type="InParanoid" id="J9DJ13"/>
<keyword evidence="3" id="KW-1185">Reference proteome</keyword>
<proteinExistence type="predicted"/>
<gene>
    <name evidence="2" type="ORF">EDEG_00269</name>
</gene>
<organism evidence="2 3">
    <name type="scientific">Edhazardia aedis (strain USNM 41457)</name>
    <name type="common">Microsporidian parasite</name>
    <dbReference type="NCBI Taxonomy" id="1003232"/>
    <lineage>
        <taxon>Eukaryota</taxon>
        <taxon>Fungi</taxon>
        <taxon>Fungi incertae sedis</taxon>
        <taxon>Microsporidia</taxon>
        <taxon>Edhazardia</taxon>
    </lineage>
</organism>
<dbReference type="HOGENOM" id="CLU_2263697_0_0_1"/>
<dbReference type="AlphaFoldDB" id="J9DJ13"/>
<dbReference type="EMBL" id="AFBI03000003">
    <property type="protein sequence ID" value="EJW02575.1"/>
    <property type="molecule type" value="Genomic_DNA"/>
</dbReference>
<dbReference type="VEuPathDB" id="MicrosporidiaDB:EDEG_00269"/>
<feature type="transmembrane region" description="Helical" evidence="1">
    <location>
        <begin position="74"/>
        <end position="97"/>
    </location>
</feature>
<comment type="caution">
    <text evidence="2">The sequence shown here is derived from an EMBL/GenBank/DDBJ whole genome shotgun (WGS) entry which is preliminary data.</text>
</comment>
<evidence type="ECO:0000313" key="2">
    <source>
        <dbReference type="EMBL" id="EJW02575.1"/>
    </source>
</evidence>
<reference evidence="3" key="2">
    <citation type="submission" date="2015-07" db="EMBL/GenBank/DDBJ databases">
        <title>Contrasting host-pathogen interactions and genome evolution in two generalist and specialist microsporidian pathogens of mosquitoes.</title>
        <authorList>
            <consortium name="The Broad Institute Genomics Platform"/>
            <consortium name="The Broad Institute Genome Sequencing Center for Infectious Disease"/>
            <person name="Cuomo C.A."/>
            <person name="Sanscrainte N.D."/>
            <person name="Goldberg J.M."/>
            <person name="Heiman D."/>
            <person name="Young S."/>
            <person name="Zeng Q."/>
            <person name="Becnel J.J."/>
            <person name="Birren B.W."/>
        </authorList>
    </citation>
    <scope>NUCLEOTIDE SEQUENCE [LARGE SCALE GENOMIC DNA]</scope>
    <source>
        <strain evidence="3">USNM 41457</strain>
    </source>
</reference>
<sequence length="103" mass="12688">MNKILISFLWRFVIQTASKNRKKYINRYIKIYYHQKHFQILFFLESGIVFSSVNCFLILIGLMKSLYLKKLRKMMFLTFFLFYWCNLSLFTFDHFLIKFGLLL</sequence>
<dbReference type="Proteomes" id="UP000003163">
    <property type="component" value="Unassembled WGS sequence"/>
</dbReference>
<evidence type="ECO:0000256" key="1">
    <source>
        <dbReference type="SAM" id="Phobius"/>
    </source>
</evidence>
<keyword evidence="1" id="KW-0472">Membrane</keyword>
<keyword evidence="1" id="KW-0812">Transmembrane</keyword>
<accession>J9DJ13</accession>
<protein>
    <submittedName>
        <fullName evidence="2">Uncharacterized protein</fullName>
    </submittedName>
</protein>
<feature type="transmembrane region" description="Helical" evidence="1">
    <location>
        <begin position="40"/>
        <end position="62"/>
    </location>
</feature>
<reference evidence="2 3" key="1">
    <citation type="submission" date="2011-08" db="EMBL/GenBank/DDBJ databases">
        <authorList>
            <person name="Liu Z.J."/>
            <person name="Shi F.L."/>
            <person name="Lu J.Q."/>
            <person name="Li M."/>
            <person name="Wang Z.L."/>
        </authorList>
    </citation>
    <scope>NUCLEOTIDE SEQUENCE [LARGE SCALE GENOMIC DNA]</scope>
    <source>
        <strain evidence="2 3">USNM 41457</strain>
    </source>
</reference>
<name>J9DJ13_EDHAE</name>
<evidence type="ECO:0000313" key="3">
    <source>
        <dbReference type="Proteomes" id="UP000003163"/>
    </source>
</evidence>